<keyword evidence="2" id="KW-1185">Reference proteome</keyword>
<dbReference type="EMBL" id="CP133548">
    <property type="protein sequence ID" value="WMS88785.1"/>
    <property type="molecule type" value="Genomic_DNA"/>
</dbReference>
<evidence type="ECO:0000313" key="2">
    <source>
        <dbReference type="Proteomes" id="UP001239782"/>
    </source>
</evidence>
<organism evidence="1 2">
    <name type="scientific">Pleionea litopenaei</name>
    <dbReference type="NCBI Taxonomy" id="3070815"/>
    <lineage>
        <taxon>Bacteria</taxon>
        <taxon>Pseudomonadati</taxon>
        <taxon>Pseudomonadota</taxon>
        <taxon>Gammaproteobacteria</taxon>
        <taxon>Oceanospirillales</taxon>
        <taxon>Pleioneaceae</taxon>
        <taxon>Pleionea</taxon>
    </lineage>
</organism>
<evidence type="ECO:0000313" key="1">
    <source>
        <dbReference type="EMBL" id="WMS88785.1"/>
    </source>
</evidence>
<reference evidence="1 2" key="1">
    <citation type="submission" date="2023-08" db="EMBL/GenBank/DDBJ databases">
        <title>Pleionea litopenaei sp. nov., isolated from stomach of juvenile Litopenaeus vannamei.</title>
        <authorList>
            <person name="Rho A.M."/>
            <person name="Hwang C.Y."/>
        </authorList>
    </citation>
    <scope>NUCLEOTIDE SEQUENCE [LARGE SCALE GENOMIC DNA]</scope>
    <source>
        <strain evidence="1 2">HL-JVS1</strain>
    </source>
</reference>
<sequence length="130" mass="14500">MEYQINGDQPKIIGKKCGGLYLIQQQEGESVTDPANTIYLKFDSAWSKLCFNGSTIFWRHEAPSEPVNDNIGICLVLVNLCDLDGVVGSELMKIQYSGNDEVVSAQFNFSSGKSLKFIHNCYDDFTAVNY</sequence>
<name>A0AA51RWD5_9GAMM</name>
<proteinExistence type="predicted"/>
<dbReference type="KEGG" id="plei:Q9312_07665"/>
<accession>A0AA51RWD5</accession>
<protein>
    <submittedName>
        <fullName evidence="1">Uncharacterized protein</fullName>
    </submittedName>
</protein>
<gene>
    <name evidence="1" type="ORF">Q9312_07665</name>
</gene>
<dbReference type="Proteomes" id="UP001239782">
    <property type="component" value="Chromosome"/>
</dbReference>
<dbReference type="AlphaFoldDB" id="A0AA51RWD5"/>
<dbReference type="RefSeq" id="WP_309204008.1">
    <property type="nucleotide sequence ID" value="NZ_CP133548.1"/>
</dbReference>